<accession>L8JTD8</accession>
<sequence length="459" mass="53569">MTNISDKISAIEKQLDITGYRFGEEDVWPVIRIAIYLSSTKSTSGGRVSPLKRLNFLLAGGWHFLKNQVLNLTPGKHEVALVTTSHYKVVENGRVYDRIIDPVLRYLTDKGKKFRVFEFTGKYAYDKDINYRKNLRPIHQEVYFFSLMKRIFRRSNYKLTGDISALNNLLQVYEINFSIDTSFIKKLELIFLQADYFQMVLRKSGVKHLFVVCYYDAKCFSFMLAANRLGLQTIDLQHGVQGKQHMAYAKWPLDTLCRAKFLPTHFYVWDRSSFNAILEWRQDADKILLGSNKWFEERAKKVSNDTILLSLQPIDDFLPDYVLSLIKGYTGNKKWYARLHPRQIDEIDKIESLFAREGLLEKVDVRKASHTPLTDLLQHTAIHITFYSSVAIEAGYFQIPTYFLSEKGMSYFTDSLDEKLIYCYPKDDFTEVLAKLDTIPADAEKHEDRINTLDRLFYD</sequence>
<comment type="caution">
    <text evidence="1">The sequence shown here is derived from an EMBL/GenBank/DDBJ whole genome shotgun (WGS) entry which is preliminary data.</text>
</comment>
<organism evidence="1 2">
    <name type="scientific">Fulvivirga imtechensis AK7</name>
    <dbReference type="NCBI Taxonomy" id="1237149"/>
    <lineage>
        <taxon>Bacteria</taxon>
        <taxon>Pseudomonadati</taxon>
        <taxon>Bacteroidota</taxon>
        <taxon>Cytophagia</taxon>
        <taxon>Cytophagales</taxon>
        <taxon>Fulvivirgaceae</taxon>
        <taxon>Fulvivirga</taxon>
    </lineage>
</organism>
<keyword evidence="2" id="KW-1185">Reference proteome</keyword>
<dbReference type="Proteomes" id="UP000011135">
    <property type="component" value="Unassembled WGS sequence"/>
</dbReference>
<gene>
    <name evidence="1" type="ORF">C900_03588</name>
</gene>
<dbReference type="InterPro" id="IPR043148">
    <property type="entry name" value="TagF_C"/>
</dbReference>
<dbReference type="eggNOG" id="ENOG503334D">
    <property type="taxonomic scope" value="Bacteria"/>
</dbReference>
<dbReference type="AlphaFoldDB" id="L8JTD8"/>
<reference evidence="1 2" key="1">
    <citation type="submission" date="2012-12" db="EMBL/GenBank/DDBJ databases">
        <title>Genome assembly of Fulvivirga imtechensis AK7.</title>
        <authorList>
            <person name="Nupur N."/>
            <person name="Khatri I."/>
            <person name="Kumar R."/>
            <person name="Subramanian S."/>
            <person name="Pinnaka A."/>
        </authorList>
    </citation>
    <scope>NUCLEOTIDE SEQUENCE [LARGE SCALE GENOMIC DNA]</scope>
    <source>
        <strain evidence="1 2">AK7</strain>
    </source>
</reference>
<name>L8JTD8_9BACT</name>
<dbReference type="RefSeq" id="WP_009580964.1">
    <property type="nucleotide sequence ID" value="NZ_AMZN01000051.1"/>
</dbReference>
<dbReference type="Gene3D" id="3.40.50.12580">
    <property type="match status" value="1"/>
</dbReference>
<evidence type="ECO:0000313" key="2">
    <source>
        <dbReference type="Proteomes" id="UP000011135"/>
    </source>
</evidence>
<dbReference type="EMBL" id="AMZN01000051">
    <property type="protein sequence ID" value="ELR70607.1"/>
    <property type="molecule type" value="Genomic_DNA"/>
</dbReference>
<dbReference type="STRING" id="1237149.C900_03588"/>
<protein>
    <submittedName>
        <fullName evidence="1">Uncharacterized protein</fullName>
    </submittedName>
</protein>
<proteinExistence type="predicted"/>
<evidence type="ECO:0000313" key="1">
    <source>
        <dbReference type="EMBL" id="ELR70607.1"/>
    </source>
</evidence>
<dbReference type="OrthoDB" id="8704783at2"/>